<dbReference type="Pfam" id="PF06119">
    <property type="entry name" value="NIDO"/>
    <property type="match status" value="1"/>
</dbReference>
<dbReference type="InterPro" id="IPR057018">
    <property type="entry name" value="F54D1_6-like_Ig-like"/>
</dbReference>
<dbReference type="PANTHER" id="PTHR13802:SF60">
    <property type="entry name" value="PROTEIN CBG06057"/>
    <property type="match status" value="1"/>
</dbReference>
<dbReference type="SMART" id="SM00539">
    <property type="entry name" value="NIDO"/>
    <property type="match status" value="1"/>
</dbReference>
<feature type="domain" description="NIDO" evidence="1">
    <location>
        <begin position="108"/>
        <end position="267"/>
    </location>
</feature>
<accession>A0A158QRA3</accession>
<dbReference type="InterPro" id="IPR057019">
    <property type="entry name" value="F54D1_6-like_Ig-like_2"/>
</dbReference>
<dbReference type="AlphaFoldDB" id="A0A158QRA3"/>
<name>A0A158QRA3_HAEPC</name>
<organism evidence="2">
    <name type="scientific">Haemonchus placei</name>
    <name type="common">Barber's pole worm</name>
    <dbReference type="NCBI Taxonomy" id="6290"/>
    <lineage>
        <taxon>Eukaryota</taxon>
        <taxon>Metazoa</taxon>
        <taxon>Ecdysozoa</taxon>
        <taxon>Nematoda</taxon>
        <taxon>Chromadorea</taxon>
        <taxon>Rhabditida</taxon>
        <taxon>Rhabditina</taxon>
        <taxon>Rhabditomorpha</taxon>
        <taxon>Strongyloidea</taxon>
        <taxon>Trichostrongylidae</taxon>
        <taxon>Haemonchus</taxon>
    </lineage>
</organism>
<dbReference type="GO" id="GO:0007160">
    <property type="term" value="P:cell-matrix adhesion"/>
    <property type="evidence" value="ECO:0007669"/>
    <property type="project" value="InterPro"/>
</dbReference>
<evidence type="ECO:0000313" key="2">
    <source>
        <dbReference type="WBParaSite" id="HPLM_0001700001-mRNA-1"/>
    </source>
</evidence>
<proteinExistence type="predicted"/>
<reference evidence="2" key="1">
    <citation type="submission" date="2016-04" db="UniProtKB">
        <authorList>
            <consortium name="WormBaseParasite"/>
        </authorList>
    </citation>
    <scope>IDENTIFICATION</scope>
</reference>
<dbReference type="Pfam" id="PF24462">
    <property type="entry name" value="Ig_F54D1_6"/>
    <property type="match status" value="1"/>
</dbReference>
<dbReference type="Pfam" id="PF24464">
    <property type="entry name" value="Ig_F54D1_6_2"/>
    <property type="match status" value="1"/>
</dbReference>
<evidence type="ECO:0000259" key="1">
    <source>
        <dbReference type="PROSITE" id="PS51220"/>
    </source>
</evidence>
<sequence>LVRYGEEFGDRYISDNQRQNGLNIRLHNFFPFYGGRYNYTLISTNGYISFAYFSDDSSTLQLGLDVDWPTQSDPAVIAPYLCKQRIQSGQGVDSRVFYRVETRRGAVQAVRDPLAGRAPCLGKPAHFRCDDQSEQFLDALQRALQQGVAGASTFRAEAALVVTWKNMRPNIGSELGLSTYQLVWMSDAQGLISYSMINYYKLGFDAADMYGNSRTGKCQAIFNGGNHTGSVQVDLSEITKQQPSSLASRSAVPHVTRGRYFHRTDDVVRPAGCGNKTGGTFPLLIYPNIVTMLGQTKVDVNGMCLNHAITYVLMIEQRQMAKCDILNPSIARCTLPKILDWGTKTVYFQPQSGLSNDEKAYVGFIYFVPPTLDPMRLDIGNIHSWYINPPPTQMTIKWYPRNFTAPRTFGATETVNYFDDSVYNVQLGLYVVGYKEAQDVNLRKFVPQHRVLARFGYLKLAPMVQAEAQTTGEDRGRFVDLPEGIISSPISLHWLWTLPPEGEFKGNKQDKQEKLTFVKEKDRGDDFFSDWQLIKIGLTTNIGGIRLLKTINWTELMNGILADMKCTKTSSLIGEFL</sequence>
<dbReference type="PROSITE" id="PS51220">
    <property type="entry name" value="NIDO"/>
    <property type="match status" value="1"/>
</dbReference>
<dbReference type="WBParaSite" id="HPLM_0001700001-mRNA-1">
    <property type="protein sequence ID" value="HPLM_0001700001-mRNA-1"/>
    <property type="gene ID" value="HPLM_0001700001"/>
</dbReference>
<dbReference type="PANTHER" id="PTHR13802">
    <property type="entry name" value="MUCIN 4-RELATED"/>
    <property type="match status" value="1"/>
</dbReference>
<dbReference type="InterPro" id="IPR003886">
    <property type="entry name" value="NIDO_dom"/>
</dbReference>
<protein>
    <submittedName>
        <fullName evidence="2">NIDO domain-containing protein</fullName>
    </submittedName>
</protein>
<dbReference type="InterPro" id="IPR051495">
    <property type="entry name" value="Epithelial_Barrier/Signaling"/>
</dbReference>